<protein>
    <recommendedName>
        <fullName evidence="2">histidine kinase</fullName>
        <ecNumber evidence="2">2.7.13.3</ecNumber>
    </recommendedName>
</protein>
<organism evidence="9 10">
    <name type="scientific">Salininema proteolyticum</name>
    <dbReference type="NCBI Taxonomy" id="1607685"/>
    <lineage>
        <taxon>Bacteria</taxon>
        <taxon>Bacillati</taxon>
        <taxon>Actinomycetota</taxon>
        <taxon>Actinomycetes</taxon>
        <taxon>Glycomycetales</taxon>
        <taxon>Glycomycetaceae</taxon>
        <taxon>Salininema</taxon>
    </lineage>
</organism>
<evidence type="ECO:0000256" key="2">
    <source>
        <dbReference type="ARBA" id="ARBA00012438"/>
    </source>
</evidence>
<dbReference type="EMBL" id="JBHSDK010000005">
    <property type="protein sequence ID" value="MFC4334456.1"/>
    <property type="molecule type" value="Genomic_DNA"/>
</dbReference>
<feature type="compositionally biased region" description="Low complexity" evidence="6">
    <location>
        <begin position="475"/>
        <end position="493"/>
    </location>
</feature>
<keyword evidence="10" id="KW-1185">Reference proteome</keyword>
<evidence type="ECO:0000256" key="4">
    <source>
        <dbReference type="ARBA" id="ARBA00022679"/>
    </source>
</evidence>
<comment type="caution">
    <text evidence="9">The sequence shown here is derived from an EMBL/GenBank/DDBJ whole genome shotgun (WGS) entry which is preliminary data.</text>
</comment>
<evidence type="ECO:0000256" key="1">
    <source>
        <dbReference type="ARBA" id="ARBA00000085"/>
    </source>
</evidence>
<feature type="domain" description="Histidine kinase/HSP90-like ATPase" evidence="8">
    <location>
        <begin position="307"/>
        <end position="409"/>
    </location>
</feature>
<comment type="catalytic activity">
    <reaction evidence="1">
        <text>ATP + protein L-histidine = ADP + protein N-phospho-L-histidine.</text>
        <dbReference type="EC" id="2.7.13.3"/>
    </reaction>
</comment>
<keyword evidence="7" id="KW-0472">Membrane</keyword>
<keyword evidence="9" id="KW-0067">ATP-binding</keyword>
<keyword evidence="5" id="KW-0418">Kinase</keyword>
<evidence type="ECO:0000256" key="6">
    <source>
        <dbReference type="SAM" id="MobiDB-lite"/>
    </source>
</evidence>
<dbReference type="EC" id="2.7.13.3" evidence="2"/>
<feature type="region of interest" description="Disordered" evidence="6">
    <location>
        <begin position="420"/>
        <end position="678"/>
    </location>
</feature>
<dbReference type="InterPro" id="IPR003594">
    <property type="entry name" value="HATPase_dom"/>
</dbReference>
<dbReference type="PANTHER" id="PTHR45436:SF5">
    <property type="entry name" value="SENSOR HISTIDINE KINASE TRCS"/>
    <property type="match status" value="1"/>
</dbReference>
<dbReference type="GO" id="GO:0005524">
    <property type="term" value="F:ATP binding"/>
    <property type="evidence" value="ECO:0007669"/>
    <property type="project" value="UniProtKB-KW"/>
</dbReference>
<feature type="compositionally biased region" description="Low complexity" evidence="6">
    <location>
        <begin position="545"/>
        <end position="558"/>
    </location>
</feature>
<keyword evidence="3" id="KW-0597">Phosphoprotein</keyword>
<evidence type="ECO:0000256" key="5">
    <source>
        <dbReference type="ARBA" id="ARBA00022777"/>
    </source>
</evidence>
<dbReference type="PANTHER" id="PTHR45436">
    <property type="entry name" value="SENSOR HISTIDINE KINASE YKOH"/>
    <property type="match status" value="1"/>
</dbReference>
<reference evidence="10" key="1">
    <citation type="journal article" date="2019" name="Int. J. Syst. Evol. Microbiol.">
        <title>The Global Catalogue of Microorganisms (GCM) 10K type strain sequencing project: providing services to taxonomists for standard genome sequencing and annotation.</title>
        <authorList>
            <consortium name="The Broad Institute Genomics Platform"/>
            <consortium name="The Broad Institute Genome Sequencing Center for Infectious Disease"/>
            <person name="Wu L."/>
            <person name="Ma J."/>
        </authorList>
    </citation>
    <scope>NUCLEOTIDE SEQUENCE [LARGE SCALE GENOMIC DNA]</scope>
    <source>
        <strain evidence="10">IBRC-M 10908</strain>
    </source>
</reference>
<evidence type="ECO:0000256" key="7">
    <source>
        <dbReference type="SAM" id="Phobius"/>
    </source>
</evidence>
<dbReference type="Proteomes" id="UP001595823">
    <property type="component" value="Unassembled WGS sequence"/>
</dbReference>
<gene>
    <name evidence="9" type="ORF">ACFPET_04500</name>
</gene>
<keyword evidence="9" id="KW-0547">Nucleotide-binding</keyword>
<feature type="compositionally biased region" description="Low complexity" evidence="6">
    <location>
        <begin position="450"/>
        <end position="459"/>
    </location>
</feature>
<evidence type="ECO:0000313" key="10">
    <source>
        <dbReference type="Proteomes" id="UP001595823"/>
    </source>
</evidence>
<proteinExistence type="predicted"/>
<evidence type="ECO:0000256" key="3">
    <source>
        <dbReference type="ARBA" id="ARBA00022553"/>
    </source>
</evidence>
<dbReference type="SUPFAM" id="SSF55874">
    <property type="entry name" value="ATPase domain of HSP90 chaperone/DNA topoisomerase II/histidine kinase"/>
    <property type="match status" value="1"/>
</dbReference>
<accession>A0ABV8TUK5</accession>
<dbReference type="InterPro" id="IPR050428">
    <property type="entry name" value="TCS_sensor_his_kinase"/>
</dbReference>
<dbReference type="Gene3D" id="3.30.565.10">
    <property type="entry name" value="Histidine kinase-like ATPase, C-terminal domain"/>
    <property type="match status" value="1"/>
</dbReference>
<name>A0ABV8TUK5_9ACTN</name>
<sequence>MPEQFRPTAQQHHQAGRGPDPYADRQRPTGLTRRPVQLVVLPSAASALLAAGAVAAMWQLGATTVVGLVAAAVAAVLIGAVIALAARSANAQEDELSRRLNRLRLPVAEAHYGLWQLFDQLQRHLPTEQQSRVPAPPSPSAVPAGQSLGLMAQEVAQLRQAVEAVAAVASRIPAQEAPKAQEVSVSETPGHMDGMDTNHRVGIFVNLARRLQSLVHREIQLLDELEQEVEDPELLKGLFAVDHLATRIRRHAENLAVLGGATSRRQWSRPVNVYEALRSAVSEVEQYARVKLVRPVEGTLKGHAVADIIHLVAELVENATAFSPPQTQVLLRVQRVSAGLAIEVEDRGLGMDAEERESHNRMLSSPDEVNLDDLLADGRIGLFVVSSLARRHDLTVQLQTNIFGGTQAVMVVGDGLLGDSPGQEALPAPPAPAAAPAAPARAELPREPAAPHGAGEPAPSFGSTPPAAPNPSYGAPSAPQEAAPAYAAGVPSFEPSPGPSEPGRMLPVDDDRAPFPSPPGESTIVPLPSQSVQARQGEPIPSTVPAQPAPAAMEAAQPSVGARPQPVAGGGATSGLPRRPIEAGYTAPAPGSPTQPEPAPAPEADSRPELPRRQRQTHMAPQLRQSPGATGSTVAEQGHDPYLMKSFTQGLNQGEPRGEQAAPGTDTDQPRYTHKESQ</sequence>
<feature type="compositionally biased region" description="Pro residues" evidence="6">
    <location>
        <begin position="590"/>
        <end position="601"/>
    </location>
</feature>
<dbReference type="RefSeq" id="WP_380618220.1">
    <property type="nucleotide sequence ID" value="NZ_JBHSDK010000005.1"/>
</dbReference>
<feature type="transmembrane region" description="Helical" evidence="7">
    <location>
        <begin position="64"/>
        <end position="86"/>
    </location>
</feature>
<dbReference type="InterPro" id="IPR036890">
    <property type="entry name" value="HATPase_C_sf"/>
</dbReference>
<keyword evidence="7" id="KW-0812">Transmembrane</keyword>
<feature type="transmembrane region" description="Helical" evidence="7">
    <location>
        <begin position="35"/>
        <end position="58"/>
    </location>
</feature>
<evidence type="ECO:0000313" key="9">
    <source>
        <dbReference type="EMBL" id="MFC4334456.1"/>
    </source>
</evidence>
<keyword evidence="7" id="KW-1133">Transmembrane helix</keyword>
<feature type="region of interest" description="Disordered" evidence="6">
    <location>
        <begin position="1"/>
        <end position="28"/>
    </location>
</feature>
<feature type="compositionally biased region" description="Polar residues" evidence="6">
    <location>
        <begin position="617"/>
        <end position="635"/>
    </location>
</feature>
<dbReference type="Pfam" id="PF02518">
    <property type="entry name" value="HATPase_c"/>
    <property type="match status" value="1"/>
</dbReference>
<evidence type="ECO:0000259" key="8">
    <source>
        <dbReference type="Pfam" id="PF02518"/>
    </source>
</evidence>
<feature type="compositionally biased region" description="Basic and acidic residues" evidence="6">
    <location>
        <begin position="668"/>
        <end position="678"/>
    </location>
</feature>
<keyword evidence="4" id="KW-0808">Transferase</keyword>